<gene>
    <name evidence="1" type="ORF">GW587_09575</name>
</gene>
<evidence type="ECO:0000313" key="1">
    <source>
        <dbReference type="EMBL" id="NGZ84506.1"/>
    </source>
</evidence>
<evidence type="ECO:0000313" key="2">
    <source>
        <dbReference type="Proteomes" id="UP000666369"/>
    </source>
</evidence>
<organism evidence="1 2">
    <name type="scientific">Duganella aceris</name>
    <dbReference type="NCBI Taxonomy" id="2703883"/>
    <lineage>
        <taxon>Bacteria</taxon>
        <taxon>Pseudomonadati</taxon>
        <taxon>Pseudomonadota</taxon>
        <taxon>Betaproteobacteria</taxon>
        <taxon>Burkholderiales</taxon>
        <taxon>Oxalobacteraceae</taxon>
        <taxon>Telluria group</taxon>
        <taxon>Duganella</taxon>
    </lineage>
</organism>
<comment type="caution">
    <text evidence="1">The sequence shown here is derived from an EMBL/GenBank/DDBJ whole genome shotgun (WGS) entry which is preliminary data.</text>
</comment>
<dbReference type="Proteomes" id="UP000666369">
    <property type="component" value="Unassembled WGS sequence"/>
</dbReference>
<dbReference type="RefSeq" id="WP_166101681.1">
    <property type="nucleotide sequence ID" value="NZ_JAADJT010000004.1"/>
</dbReference>
<accession>A0ABX0FJ00</accession>
<proteinExistence type="predicted"/>
<keyword evidence="2" id="KW-1185">Reference proteome</keyword>
<sequence>MQEQRTATYIPFATDRTKNVVKHLQPGSRQTIDAVNVDNIQDRVEVEVWAVEKDDGVHINYTDGANGKVIELGYADQVRVAIEEASTEE</sequence>
<reference evidence="2" key="2">
    <citation type="submission" date="2023-07" db="EMBL/GenBank/DDBJ databases">
        <title>Duganella aceri sp. nov., isolated from tree sap.</title>
        <authorList>
            <person name="Kim I.S."/>
        </authorList>
    </citation>
    <scope>NUCLEOTIDE SEQUENCE [LARGE SCALE GENOMIC DNA]</scope>
    <source>
        <strain evidence="2">SAP-35</strain>
    </source>
</reference>
<dbReference type="EMBL" id="JAADJT010000004">
    <property type="protein sequence ID" value="NGZ84506.1"/>
    <property type="molecule type" value="Genomic_DNA"/>
</dbReference>
<name>A0ABX0FJ00_9BURK</name>
<protein>
    <recommendedName>
        <fullName evidence="3">PepSY domain-containing protein</fullName>
    </recommendedName>
</protein>
<evidence type="ECO:0008006" key="3">
    <source>
        <dbReference type="Google" id="ProtNLM"/>
    </source>
</evidence>
<reference evidence="1 2" key="1">
    <citation type="submission" date="2020-01" db="EMBL/GenBank/DDBJ databases">
        <authorList>
            <person name="Lee S.D."/>
        </authorList>
    </citation>
    <scope>NUCLEOTIDE SEQUENCE [LARGE SCALE GENOMIC DNA]</scope>
    <source>
        <strain evidence="1 2">SAP-35</strain>
    </source>
</reference>